<keyword evidence="2" id="KW-0732">Signal</keyword>
<gene>
    <name evidence="3" type="ORF">AAFP95_04945</name>
</gene>
<protein>
    <recommendedName>
        <fullName evidence="5">Collagen-like protein</fullName>
    </recommendedName>
</protein>
<keyword evidence="4" id="KW-1185">Reference proteome</keyword>
<sequence>MKKIGCLLIVCSLMISCVTVRGKDGTPGKPGSPGTSGVNSTSGK</sequence>
<organism evidence="3 4">
    <name type="scientific">Chryseobacterium endophyticum</name>
    <dbReference type="NCBI Taxonomy" id="1854762"/>
    <lineage>
        <taxon>Bacteria</taxon>
        <taxon>Pseudomonadati</taxon>
        <taxon>Bacteroidota</taxon>
        <taxon>Flavobacteriia</taxon>
        <taxon>Flavobacteriales</taxon>
        <taxon>Weeksellaceae</taxon>
        <taxon>Chryseobacterium group</taxon>
        <taxon>Chryseobacterium</taxon>
    </lineage>
</organism>
<proteinExistence type="predicted"/>
<dbReference type="PROSITE" id="PS51257">
    <property type="entry name" value="PROKAR_LIPOPROTEIN"/>
    <property type="match status" value="1"/>
</dbReference>
<evidence type="ECO:0000256" key="1">
    <source>
        <dbReference type="SAM" id="MobiDB-lite"/>
    </source>
</evidence>
<feature type="region of interest" description="Disordered" evidence="1">
    <location>
        <begin position="21"/>
        <end position="44"/>
    </location>
</feature>
<evidence type="ECO:0008006" key="5">
    <source>
        <dbReference type="Google" id="ProtNLM"/>
    </source>
</evidence>
<dbReference type="EMBL" id="CP154834">
    <property type="protein sequence ID" value="XAO75302.1"/>
    <property type="molecule type" value="Genomic_DNA"/>
</dbReference>
<evidence type="ECO:0000313" key="3">
    <source>
        <dbReference type="EMBL" id="XAO75302.1"/>
    </source>
</evidence>
<feature type="compositionally biased region" description="Low complexity" evidence="1">
    <location>
        <begin position="27"/>
        <end position="37"/>
    </location>
</feature>
<dbReference type="RefSeq" id="WP_294293353.1">
    <property type="nucleotide sequence ID" value="NZ_CP154834.1"/>
</dbReference>
<feature type="signal peptide" evidence="2">
    <location>
        <begin position="1"/>
        <end position="22"/>
    </location>
</feature>
<name>A0AAU6WQN2_9FLAO</name>
<reference evidence="3 4" key="1">
    <citation type="submission" date="2024-04" db="EMBL/GenBank/DDBJ databases">
        <title>Genome sequencing and assembly of rice foliar adapted Chryseobacterium endophyticum OsEnb-ALM-A6.</title>
        <authorList>
            <person name="Kumar S."/>
            <person name="Javed M."/>
            <person name="Chouhan V."/>
            <person name="Charishma K."/>
            <person name="Patel A."/>
            <person name="Kumar M."/>
            <person name="Sahu K.P."/>
            <person name="Kumar A."/>
        </authorList>
    </citation>
    <scope>NUCLEOTIDE SEQUENCE [LARGE SCALE GENOMIC DNA]</scope>
    <source>
        <strain evidence="3 4">OsEnb-ALM-A6</strain>
    </source>
</reference>
<evidence type="ECO:0000256" key="2">
    <source>
        <dbReference type="SAM" id="SignalP"/>
    </source>
</evidence>
<dbReference type="AlphaFoldDB" id="A0AAU6WQN2"/>
<dbReference type="Proteomes" id="UP001463665">
    <property type="component" value="Chromosome"/>
</dbReference>
<accession>A0AAU6WQN2</accession>
<evidence type="ECO:0000313" key="4">
    <source>
        <dbReference type="Proteomes" id="UP001463665"/>
    </source>
</evidence>
<feature type="chain" id="PRO_5043537350" description="Collagen-like protein" evidence="2">
    <location>
        <begin position="23"/>
        <end position="44"/>
    </location>
</feature>